<keyword evidence="1" id="KW-0812">Transmembrane</keyword>
<accession>A0A6G1CVI1</accession>
<dbReference type="Proteomes" id="UP000479710">
    <property type="component" value="Unassembled WGS sequence"/>
</dbReference>
<gene>
    <name evidence="2" type="ORF">E2562_035001</name>
</gene>
<proteinExistence type="predicted"/>
<comment type="caution">
    <text evidence="2">The sequence shown here is derived from an EMBL/GenBank/DDBJ whole genome shotgun (WGS) entry which is preliminary data.</text>
</comment>
<evidence type="ECO:0000313" key="2">
    <source>
        <dbReference type="EMBL" id="KAF0904488.1"/>
    </source>
</evidence>
<evidence type="ECO:0000256" key="1">
    <source>
        <dbReference type="SAM" id="Phobius"/>
    </source>
</evidence>
<dbReference type="EMBL" id="SPHZ02000008">
    <property type="protein sequence ID" value="KAF0904488.1"/>
    <property type="molecule type" value="Genomic_DNA"/>
</dbReference>
<name>A0A6G1CVI1_9ORYZ</name>
<keyword evidence="1" id="KW-0472">Membrane</keyword>
<protein>
    <submittedName>
        <fullName evidence="2">Uncharacterized protein</fullName>
    </submittedName>
</protein>
<evidence type="ECO:0000313" key="3">
    <source>
        <dbReference type="Proteomes" id="UP000479710"/>
    </source>
</evidence>
<sequence>MEAMLRCDSHCACFTAVVDALFGPSGFPFLRPPPSVAQLAAGAWIGFAGWVTIMAAAAGRNTMRRDTSGRGKMWSVAVDREAEAR</sequence>
<organism evidence="2 3">
    <name type="scientific">Oryza meyeriana var. granulata</name>
    <dbReference type="NCBI Taxonomy" id="110450"/>
    <lineage>
        <taxon>Eukaryota</taxon>
        <taxon>Viridiplantae</taxon>
        <taxon>Streptophyta</taxon>
        <taxon>Embryophyta</taxon>
        <taxon>Tracheophyta</taxon>
        <taxon>Spermatophyta</taxon>
        <taxon>Magnoliopsida</taxon>
        <taxon>Liliopsida</taxon>
        <taxon>Poales</taxon>
        <taxon>Poaceae</taxon>
        <taxon>BOP clade</taxon>
        <taxon>Oryzoideae</taxon>
        <taxon>Oryzeae</taxon>
        <taxon>Oryzinae</taxon>
        <taxon>Oryza</taxon>
        <taxon>Oryza meyeriana</taxon>
    </lineage>
</organism>
<reference evidence="2 3" key="1">
    <citation type="submission" date="2019-11" db="EMBL/GenBank/DDBJ databases">
        <title>Whole genome sequence of Oryza granulata.</title>
        <authorList>
            <person name="Li W."/>
        </authorList>
    </citation>
    <scope>NUCLEOTIDE SEQUENCE [LARGE SCALE GENOMIC DNA]</scope>
    <source>
        <strain evidence="3">cv. Menghai</strain>
        <tissue evidence="2">Leaf</tissue>
    </source>
</reference>
<dbReference type="AlphaFoldDB" id="A0A6G1CVI1"/>
<feature type="transmembrane region" description="Helical" evidence="1">
    <location>
        <begin position="36"/>
        <end position="58"/>
    </location>
</feature>
<keyword evidence="3" id="KW-1185">Reference proteome</keyword>
<keyword evidence="1" id="KW-1133">Transmembrane helix</keyword>